<evidence type="ECO:0000313" key="3">
    <source>
        <dbReference type="Proteomes" id="UP001059295"/>
    </source>
</evidence>
<evidence type="ECO:0000259" key="1">
    <source>
        <dbReference type="Pfam" id="PF02579"/>
    </source>
</evidence>
<dbReference type="SUPFAM" id="SSF53146">
    <property type="entry name" value="Nitrogenase accessory factor-like"/>
    <property type="match status" value="1"/>
</dbReference>
<dbReference type="Pfam" id="PF02579">
    <property type="entry name" value="Nitro_FeMo-Co"/>
    <property type="match status" value="1"/>
</dbReference>
<dbReference type="Gene3D" id="3.30.420.130">
    <property type="entry name" value="Dinitrogenase iron-molybdenum cofactor biosynthesis domain"/>
    <property type="match status" value="1"/>
</dbReference>
<dbReference type="InterPro" id="IPR003731">
    <property type="entry name" value="Di-Nase_FeMo-co_biosynth"/>
</dbReference>
<dbReference type="EMBL" id="CP102294">
    <property type="protein sequence ID" value="UWN56747.1"/>
    <property type="molecule type" value="Genomic_DNA"/>
</dbReference>
<organism evidence="2 3">
    <name type="scientific">Alistipes ihumii AP11</name>
    <dbReference type="NCBI Taxonomy" id="1211813"/>
    <lineage>
        <taxon>Bacteria</taxon>
        <taxon>Pseudomonadati</taxon>
        <taxon>Bacteroidota</taxon>
        <taxon>Bacteroidia</taxon>
        <taxon>Bacteroidales</taxon>
        <taxon>Rikenellaceae</taxon>
        <taxon>Alistipes</taxon>
    </lineage>
</organism>
<dbReference type="PANTHER" id="PTHR42983">
    <property type="entry name" value="DINITROGENASE IRON-MOLYBDENUM COFACTOR PROTEIN-RELATED"/>
    <property type="match status" value="1"/>
</dbReference>
<keyword evidence="3" id="KW-1185">Reference proteome</keyword>
<dbReference type="InterPro" id="IPR036105">
    <property type="entry name" value="DiNase_FeMo-co_biosyn_sf"/>
</dbReference>
<reference evidence="2" key="1">
    <citation type="journal article" date="2022" name="Cell">
        <title>Design, construction, and in vivo augmentation of a complex gut microbiome.</title>
        <authorList>
            <person name="Cheng A.G."/>
            <person name="Ho P.Y."/>
            <person name="Aranda-Diaz A."/>
            <person name="Jain S."/>
            <person name="Yu F.B."/>
            <person name="Meng X."/>
            <person name="Wang M."/>
            <person name="Iakiviak M."/>
            <person name="Nagashima K."/>
            <person name="Zhao A."/>
            <person name="Murugkar P."/>
            <person name="Patil A."/>
            <person name="Atabakhsh K."/>
            <person name="Weakley A."/>
            <person name="Yan J."/>
            <person name="Brumbaugh A.R."/>
            <person name="Higginbottom S."/>
            <person name="Dimas A."/>
            <person name="Shiver A.L."/>
            <person name="Deutschbauer A."/>
            <person name="Neff N."/>
            <person name="Sonnenburg J.L."/>
            <person name="Huang K.C."/>
            <person name="Fischbach M.A."/>
        </authorList>
    </citation>
    <scope>NUCLEOTIDE SEQUENCE</scope>
    <source>
        <strain evidence="2">AP11</strain>
    </source>
</reference>
<dbReference type="RefSeq" id="WP_019246896.1">
    <property type="nucleotide sequence ID" value="NZ_CAPH01000023.1"/>
</dbReference>
<feature type="domain" description="Dinitrogenase iron-molybdenum cofactor biosynthesis" evidence="1">
    <location>
        <begin position="9"/>
        <end position="98"/>
    </location>
</feature>
<name>A0ABY5V069_9BACT</name>
<evidence type="ECO:0000313" key="2">
    <source>
        <dbReference type="EMBL" id="UWN56747.1"/>
    </source>
</evidence>
<dbReference type="CDD" id="cd00851">
    <property type="entry name" value="MTH1175"/>
    <property type="match status" value="1"/>
</dbReference>
<proteinExistence type="predicted"/>
<gene>
    <name evidence="2" type="ORF">NQ491_08820</name>
</gene>
<accession>A0ABY5V069</accession>
<protein>
    <submittedName>
        <fullName evidence="2">NifB/NifX family molybdenum-iron cluster-binding protein</fullName>
    </submittedName>
</protein>
<dbReference type="InterPro" id="IPR033913">
    <property type="entry name" value="MTH1175_dom"/>
</dbReference>
<sequence length="131" mass="13883">MKIAIPTRDGRIDDHFGHCDHYTIYTIENKTVISREELPSPQGCGCKSGIAADLQRLGVTVMLAGNMGEGAKNKLEAHGIAVVRGCSGDIETVVKNYLAGFILDSGKGCAGHDGAHQCGNHGHEHVHEAGH</sequence>
<dbReference type="Proteomes" id="UP001059295">
    <property type="component" value="Chromosome"/>
</dbReference>
<dbReference type="GeneID" id="82891832"/>
<dbReference type="PANTHER" id="PTHR42983:SF1">
    <property type="entry name" value="IRON-MOLYBDENUM PROTEIN"/>
    <property type="match status" value="1"/>
</dbReference>